<dbReference type="GO" id="GO:0012505">
    <property type="term" value="C:endomembrane system"/>
    <property type="evidence" value="ECO:0007669"/>
    <property type="project" value="UniProtKB-SubCell"/>
</dbReference>
<dbReference type="EMBL" id="HG740720">
    <property type="protein sequence ID" value="CDP20726.1"/>
    <property type="molecule type" value="Genomic_DNA"/>
</dbReference>
<keyword evidence="7" id="KW-0808">Transferase</keyword>
<name>A0A068VJ60_COFCA</name>
<evidence type="ECO:0000256" key="9">
    <source>
        <dbReference type="ARBA" id="ARBA00022723"/>
    </source>
</evidence>
<evidence type="ECO:0000256" key="10">
    <source>
        <dbReference type="ARBA" id="ARBA00022842"/>
    </source>
</evidence>
<evidence type="ECO:0000313" key="16">
    <source>
        <dbReference type="Proteomes" id="UP000295252"/>
    </source>
</evidence>
<evidence type="ECO:0000256" key="12">
    <source>
        <dbReference type="ARBA" id="ARBA00023136"/>
    </source>
</evidence>
<evidence type="ECO:0000256" key="7">
    <source>
        <dbReference type="ARBA" id="ARBA00022679"/>
    </source>
</evidence>
<comment type="cofactor">
    <cofactor evidence="1">
        <name>Mn(2+)</name>
        <dbReference type="ChEBI" id="CHEBI:29035"/>
    </cofactor>
</comment>
<evidence type="ECO:0000256" key="11">
    <source>
        <dbReference type="ARBA" id="ARBA00022989"/>
    </source>
</evidence>
<dbReference type="OrthoDB" id="1805500at2759"/>
<keyword evidence="11 14" id="KW-1133">Transmembrane helix</keyword>
<accession>A0A068VJ60</accession>
<feature type="transmembrane region" description="Helical" evidence="14">
    <location>
        <begin position="120"/>
        <end position="143"/>
    </location>
</feature>
<organism evidence="15 16">
    <name type="scientific">Coffea canephora</name>
    <name type="common">Robusta coffee</name>
    <dbReference type="NCBI Taxonomy" id="49390"/>
    <lineage>
        <taxon>Eukaryota</taxon>
        <taxon>Viridiplantae</taxon>
        <taxon>Streptophyta</taxon>
        <taxon>Embryophyta</taxon>
        <taxon>Tracheophyta</taxon>
        <taxon>Spermatophyta</taxon>
        <taxon>Magnoliopsida</taxon>
        <taxon>eudicotyledons</taxon>
        <taxon>Gunneridae</taxon>
        <taxon>Pentapetalae</taxon>
        <taxon>asterids</taxon>
        <taxon>lamiids</taxon>
        <taxon>Gentianales</taxon>
        <taxon>Rubiaceae</taxon>
        <taxon>Ixoroideae</taxon>
        <taxon>Gardenieae complex</taxon>
        <taxon>Bertiereae - Coffeeae clade</taxon>
        <taxon>Coffeeae</taxon>
        <taxon>Coffea</taxon>
    </lineage>
</organism>
<dbReference type="Proteomes" id="UP000295252">
    <property type="component" value="Unassembled WGS sequence"/>
</dbReference>
<dbReference type="Gramene" id="CDP20726">
    <property type="protein sequence ID" value="CDP20726"/>
    <property type="gene ID" value="GSCOC_T00005823001"/>
</dbReference>
<dbReference type="AlphaFoldDB" id="A0A068VJ60"/>
<keyword evidence="12 14" id="KW-0472">Membrane</keyword>
<evidence type="ECO:0000256" key="4">
    <source>
        <dbReference type="ARBA" id="ARBA00004922"/>
    </source>
</evidence>
<feature type="transmembrane region" description="Helical" evidence="14">
    <location>
        <begin position="36"/>
        <end position="60"/>
    </location>
</feature>
<comment type="subcellular location">
    <subcellularLocation>
        <location evidence="3">Endomembrane system</location>
        <topology evidence="3">Multi-pass membrane protein</topology>
    </subcellularLocation>
</comment>
<dbReference type="UniPathway" id="UPA00378"/>
<dbReference type="GO" id="GO:0046872">
    <property type="term" value="F:metal ion binding"/>
    <property type="evidence" value="ECO:0007669"/>
    <property type="project" value="UniProtKB-KW"/>
</dbReference>
<evidence type="ECO:0000313" key="15">
    <source>
        <dbReference type="EMBL" id="CDP20726.1"/>
    </source>
</evidence>
<proteinExistence type="inferred from homology"/>
<dbReference type="PANTHER" id="PTHR13872">
    <property type="entry name" value="DOLICHYL-DIPHOSPHOOLIGOSACCHARIDE--PROTEIN GLYCOSYLTRANSFERASE SUBUNIT"/>
    <property type="match status" value="1"/>
</dbReference>
<gene>
    <name evidence="15" type="ORF">GSCOC_T00005823001</name>
</gene>
<keyword evidence="9" id="KW-0479">Metal-binding</keyword>
<comment type="similarity">
    <text evidence="5">Belongs to the STT3 family.</text>
</comment>
<evidence type="ECO:0000256" key="13">
    <source>
        <dbReference type="ARBA" id="ARBA00023211"/>
    </source>
</evidence>
<evidence type="ECO:0000256" key="14">
    <source>
        <dbReference type="SAM" id="Phobius"/>
    </source>
</evidence>
<dbReference type="STRING" id="49390.A0A068VJ60"/>
<dbReference type="PANTHER" id="PTHR13872:SF48">
    <property type="entry name" value="DOLICHYL-DIPHOSPHOOLIGOSACCHARIDE--PROTEIN GLYCOSYLTRANSFERASE SUBUNIT STT3A"/>
    <property type="match status" value="1"/>
</dbReference>
<keyword evidence="6" id="KW-0328">Glycosyltransferase</keyword>
<protein>
    <submittedName>
        <fullName evidence="15">DH200=94 genomic scaffold, scaffold_1636</fullName>
    </submittedName>
</protein>
<keyword evidence="8 14" id="KW-0812">Transmembrane</keyword>
<evidence type="ECO:0000256" key="6">
    <source>
        <dbReference type="ARBA" id="ARBA00022676"/>
    </source>
</evidence>
<evidence type="ECO:0000256" key="2">
    <source>
        <dbReference type="ARBA" id="ARBA00001946"/>
    </source>
</evidence>
<dbReference type="InParanoid" id="A0A068VJ60"/>
<comment type="cofactor">
    <cofactor evidence="2">
        <name>Mg(2+)</name>
        <dbReference type="ChEBI" id="CHEBI:18420"/>
    </cofactor>
</comment>
<dbReference type="GO" id="GO:0004576">
    <property type="term" value="F:oligosaccharyl transferase activity"/>
    <property type="evidence" value="ECO:0007669"/>
    <property type="project" value="InterPro"/>
</dbReference>
<sequence length="280" mass="31646">MASEHFASFLVFIIIRVVALVYYIKGILSLRMLKVLLGLCFQLACKVICYAMVTVLIALVASSATKGWSGRSLSLLDPCEFMICLESIEVFSLVEWLLISNLSCLQLQACFLPLSDASSFSILYIVTLVYFSGVMVPLMLVLGPAVCKMPGISLSGAFDVLTYSLKFQNSFIFLFVTSLLLMTEKNPIVAVMNVVAFFPIIKRYFWLYFLVLMLDFHVVHCVWAAAEACSIPFIVLTSQSHDGLRIFYDFKEDYAWLSHNTDVDHKVSCHSFHNIYLHKF</sequence>
<keyword evidence="13" id="KW-0464">Manganese</keyword>
<comment type="pathway">
    <text evidence="4">Protein modification; protein glycosylation.</text>
</comment>
<feature type="transmembrane region" description="Helical" evidence="14">
    <location>
        <begin position="163"/>
        <end position="183"/>
    </location>
</feature>
<feature type="transmembrane region" description="Helical" evidence="14">
    <location>
        <begin position="6"/>
        <end position="24"/>
    </location>
</feature>
<reference evidence="16" key="1">
    <citation type="journal article" date="2014" name="Science">
        <title>The coffee genome provides insight into the convergent evolution of caffeine biosynthesis.</title>
        <authorList>
            <person name="Denoeud F."/>
            <person name="Carretero-Paulet L."/>
            <person name="Dereeper A."/>
            <person name="Droc G."/>
            <person name="Guyot R."/>
            <person name="Pietrella M."/>
            <person name="Zheng C."/>
            <person name="Alberti A."/>
            <person name="Anthony F."/>
            <person name="Aprea G."/>
            <person name="Aury J.M."/>
            <person name="Bento P."/>
            <person name="Bernard M."/>
            <person name="Bocs S."/>
            <person name="Campa C."/>
            <person name="Cenci A."/>
            <person name="Combes M.C."/>
            <person name="Crouzillat D."/>
            <person name="Da Silva C."/>
            <person name="Daddiego L."/>
            <person name="De Bellis F."/>
            <person name="Dussert S."/>
            <person name="Garsmeur O."/>
            <person name="Gayraud T."/>
            <person name="Guignon V."/>
            <person name="Jahn K."/>
            <person name="Jamilloux V."/>
            <person name="Joet T."/>
            <person name="Labadie K."/>
            <person name="Lan T."/>
            <person name="Leclercq J."/>
            <person name="Lepelley M."/>
            <person name="Leroy T."/>
            <person name="Li L.T."/>
            <person name="Librado P."/>
            <person name="Lopez L."/>
            <person name="Munoz A."/>
            <person name="Noel B."/>
            <person name="Pallavicini A."/>
            <person name="Perrotta G."/>
            <person name="Poncet V."/>
            <person name="Pot D."/>
            <person name="Priyono X."/>
            <person name="Rigoreau M."/>
            <person name="Rouard M."/>
            <person name="Rozas J."/>
            <person name="Tranchant-Dubreuil C."/>
            <person name="VanBuren R."/>
            <person name="Zhang Q."/>
            <person name="Andrade A.C."/>
            <person name="Argout X."/>
            <person name="Bertrand B."/>
            <person name="de Kochko A."/>
            <person name="Graziosi G."/>
            <person name="Henry R.J."/>
            <person name="Jayarama X."/>
            <person name="Ming R."/>
            <person name="Nagai C."/>
            <person name="Rounsley S."/>
            <person name="Sankoff D."/>
            <person name="Giuliano G."/>
            <person name="Albert V.A."/>
            <person name="Wincker P."/>
            <person name="Lashermes P."/>
        </authorList>
    </citation>
    <scope>NUCLEOTIDE SEQUENCE [LARGE SCALE GENOMIC DNA]</scope>
    <source>
        <strain evidence="16">cv. DH200-94</strain>
    </source>
</reference>
<evidence type="ECO:0000256" key="3">
    <source>
        <dbReference type="ARBA" id="ARBA00004127"/>
    </source>
</evidence>
<evidence type="ECO:0000256" key="5">
    <source>
        <dbReference type="ARBA" id="ARBA00010810"/>
    </source>
</evidence>
<evidence type="ECO:0000256" key="1">
    <source>
        <dbReference type="ARBA" id="ARBA00001936"/>
    </source>
</evidence>
<dbReference type="PhylomeDB" id="A0A068VJ60"/>
<evidence type="ECO:0000256" key="8">
    <source>
        <dbReference type="ARBA" id="ARBA00022692"/>
    </source>
</evidence>
<feature type="transmembrane region" description="Helical" evidence="14">
    <location>
        <begin position="204"/>
        <end position="226"/>
    </location>
</feature>
<dbReference type="GO" id="GO:0016020">
    <property type="term" value="C:membrane"/>
    <property type="evidence" value="ECO:0007669"/>
    <property type="project" value="InterPro"/>
</dbReference>
<keyword evidence="10" id="KW-0460">Magnesium</keyword>
<dbReference type="InterPro" id="IPR003674">
    <property type="entry name" value="Oligo_trans_STT3"/>
</dbReference>
<keyword evidence="16" id="KW-1185">Reference proteome</keyword>